<protein>
    <submittedName>
        <fullName evidence="2">Helix-turn-helix domain-containing protein</fullName>
    </submittedName>
</protein>
<evidence type="ECO:0000313" key="2">
    <source>
        <dbReference type="EMBL" id="MFB9753890.1"/>
    </source>
</evidence>
<dbReference type="InterPro" id="IPR001387">
    <property type="entry name" value="Cro/C1-type_HTH"/>
</dbReference>
<dbReference type="SUPFAM" id="SSF47413">
    <property type="entry name" value="lambda repressor-like DNA-binding domains"/>
    <property type="match status" value="1"/>
</dbReference>
<evidence type="ECO:0000313" key="3">
    <source>
        <dbReference type="Proteomes" id="UP001589619"/>
    </source>
</evidence>
<dbReference type="Gene3D" id="1.10.260.40">
    <property type="entry name" value="lambda repressor-like DNA-binding domains"/>
    <property type="match status" value="1"/>
</dbReference>
<keyword evidence="3" id="KW-1185">Reference proteome</keyword>
<gene>
    <name evidence="2" type="ORF">ACFFNY_20155</name>
</gene>
<organism evidence="2 3">
    <name type="scientific">Paenibacillus hodogayensis</name>
    <dbReference type="NCBI Taxonomy" id="279208"/>
    <lineage>
        <taxon>Bacteria</taxon>
        <taxon>Bacillati</taxon>
        <taxon>Bacillota</taxon>
        <taxon>Bacilli</taxon>
        <taxon>Bacillales</taxon>
        <taxon>Paenibacillaceae</taxon>
        <taxon>Paenibacillus</taxon>
    </lineage>
</organism>
<comment type="caution">
    <text evidence="2">The sequence shown here is derived from an EMBL/GenBank/DDBJ whole genome shotgun (WGS) entry which is preliminary data.</text>
</comment>
<dbReference type="Pfam" id="PF01381">
    <property type="entry name" value="HTH_3"/>
    <property type="match status" value="1"/>
</dbReference>
<dbReference type="CDD" id="cd00093">
    <property type="entry name" value="HTH_XRE"/>
    <property type="match status" value="1"/>
</dbReference>
<dbReference type="RefSeq" id="WP_344915187.1">
    <property type="nucleotide sequence ID" value="NZ_BAAAYO010000014.1"/>
</dbReference>
<proteinExistence type="predicted"/>
<feature type="domain" description="HTH cro/C1-type" evidence="1">
    <location>
        <begin position="43"/>
        <end position="100"/>
    </location>
</feature>
<dbReference type="SMART" id="SM00530">
    <property type="entry name" value="HTH_XRE"/>
    <property type="match status" value="1"/>
</dbReference>
<dbReference type="InterPro" id="IPR010982">
    <property type="entry name" value="Lambda_DNA-bd_dom_sf"/>
</dbReference>
<dbReference type="EMBL" id="JBHMAG010000013">
    <property type="protein sequence ID" value="MFB9753890.1"/>
    <property type="molecule type" value="Genomic_DNA"/>
</dbReference>
<reference evidence="2 3" key="1">
    <citation type="submission" date="2024-09" db="EMBL/GenBank/DDBJ databases">
        <authorList>
            <person name="Sun Q."/>
            <person name="Mori K."/>
        </authorList>
    </citation>
    <scope>NUCLEOTIDE SEQUENCE [LARGE SCALE GENOMIC DNA]</scope>
    <source>
        <strain evidence="2 3">JCM 12520</strain>
    </source>
</reference>
<accession>A0ABV5W0K7</accession>
<dbReference type="PROSITE" id="PS50943">
    <property type="entry name" value="HTH_CROC1"/>
    <property type="match status" value="1"/>
</dbReference>
<evidence type="ECO:0000259" key="1">
    <source>
        <dbReference type="PROSITE" id="PS50943"/>
    </source>
</evidence>
<name>A0ABV5W0K7_9BACL</name>
<dbReference type="Proteomes" id="UP001589619">
    <property type="component" value="Unassembled WGS sequence"/>
</dbReference>
<sequence>MSNMKPPRLGQSFKELKEKAREIPEVKEYLNSYSVVIGNIVFARRAHLGYTQKQLADMAKTTQHRISEIESGTGNVTMEVMDRVFRSLRLVQLDPTFDEQSAARD</sequence>